<keyword evidence="1" id="KW-0472">Membrane</keyword>
<evidence type="ECO:0000256" key="1">
    <source>
        <dbReference type="SAM" id="Phobius"/>
    </source>
</evidence>
<reference evidence="3 4" key="1">
    <citation type="submission" date="2016-10" db="EMBL/GenBank/DDBJ databases">
        <authorList>
            <person name="de Groot N.N."/>
        </authorList>
    </citation>
    <scope>NUCLEOTIDE SEQUENCE [LARGE SCALE GENOMIC DNA]</scope>
    <source>
        <strain evidence="3 4">R5</strain>
    </source>
</reference>
<evidence type="ECO:0000313" key="4">
    <source>
        <dbReference type="Proteomes" id="UP000199245"/>
    </source>
</evidence>
<name>A0A1G6VET6_9BRAD</name>
<feature type="transmembrane region" description="Helical" evidence="1">
    <location>
        <begin position="100"/>
        <end position="120"/>
    </location>
</feature>
<dbReference type="FunFam" id="1.10.3730.20:FF:000009">
    <property type="entry name" value="EamA family transporter"/>
    <property type="match status" value="1"/>
</dbReference>
<accession>A0A1G6VET6</accession>
<dbReference type="Gene3D" id="1.10.3730.20">
    <property type="match status" value="1"/>
</dbReference>
<protein>
    <submittedName>
        <fullName evidence="3">Transporter family protein</fullName>
    </submittedName>
</protein>
<evidence type="ECO:0000313" key="3">
    <source>
        <dbReference type="EMBL" id="SDD52001.1"/>
    </source>
</evidence>
<dbReference type="PANTHER" id="PTHR22911:SF137">
    <property type="entry name" value="SOLUTE CARRIER FAMILY 35 MEMBER G2-RELATED"/>
    <property type="match status" value="1"/>
</dbReference>
<dbReference type="SUPFAM" id="SSF103481">
    <property type="entry name" value="Multidrug resistance efflux transporter EmrE"/>
    <property type="match status" value="1"/>
</dbReference>
<keyword evidence="1" id="KW-1133">Transmembrane helix</keyword>
<dbReference type="Pfam" id="PF00892">
    <property type="entry name" value="EamA"/>
    <property type="match status" value="1"/>
</dbReference>
<dbReference type="GO" id="GO:0016020">
    <property type="term" value="C:membrane"/>
    <property type="evidence" value="ECO:0007669"/>
    <property type="project" value="InterPro"/>
</dbReference>
<dbReference type="PANTHER" id="PTHR22911">
    <property type="entry name" value="ACYL-MALONYL CONDENSING ENZYME-RELATED"/>
    <property type="match status" value="1"/>
</dbReference>
<gene>
    <name evidence="3" type="ORF">SAMN05216337_101224</name>
</gene>
<feature type="transmembrane region" description="Helical" evidence="1">
    <location>
        <begin position="38"/>
        <end position="59"/>
    </location>
</feature>
<dbReference type="EMBL" id="FMZW01000012">
    <property type="protein sequence ID" value="SDD52001.1"/>
    <property type="molecule type" value="Genomic_DNA"/>
</dbReference>
<feature type="transmembrane region" description="Helical" evidence="1">
    <location>
        <begin position="71"/>
        <end position="93"/>
    </location>
</feature>
<dbReference type="Proteomes" id="UP000199245">
    <property type="component" value="Unassembled WGS sequence"/>
</dbReference>
<feature type="transmembrane region" description="Helical" evidence="1">
    <location>
        <begin position="126"/>
        <end position="144"/>
    </location>
</feature>
<proteinExistence type="predicted"/>
<feature type="domain" description="EamA" evidence="2">
    <location>
        <begin position="8"/>
        <end position="143"/>
    </location>
</feature>
<dbReference type="AlphaFoldDB" id="A0A1G6VET6"/>
<feature type="transmembrane region" description="Helical" evidence="1">
    <location>
        <begin position="12"/>
        <end position="31"/>
    </location>
</feature>
<dbReference type="RefSeq" id="WP_092083109.1">
    <property type="nucleotide sequence ID" value="NZ_FMZW01000012.1"/>
</dbReference>
<sequence>MAPDSFSSWQVWAFLSAVFAALTAIFAKVGVEGINSDLATLIRTVIVLITLSAILFATGQFTQSGPISAKSWLFLLLSGLGTGASWICYFRALKLGPATLVAPIDKLSVVLVALFGAVFLGERPSAYGWIGIALISAGAVLIAVKG</sequence>
<keyword evidence="1" id="KW-0812">Transmembrane</keyword>
<dbReference type="InterPro" id="IPR000620">
    <property type="entry name" value="EamA_dom"/>
</dbReference>
<evidence type="ECO:0000259" key="2">
    <source>
        <dbReference type="Pfam" id="PF00892"/>
    </source>
</evidence>
<dbReference type="InterPro" id="IPR037185">
    <property type="entry name" value="EmrE-like"/>
</dbReference>
<organism evidence="3 4">
    <name type="scientific">Bradyrhizobium brasilense</name>
    <dbReference type="NCBI Taxonomy" id="1419277"/>
    <lineage>
        <taxon>Bacteria</taxon>
        <taxon>Pseudomonadati</taxon>
        <taxon>Pseudomonadota</taxon>
        <taxon>Alphaproteobacteria</taxon>
        <taxon>Hyphomicrobiales</taxon>
        <taxon>Nitrobacteraceae</taxon>
        <taxon>Bradyrhizobium</taxon>
    </lineage>
</organism>